<dbReference type="AlphaFoldDB" id="A0AA86T5N0"/>
<name>A0AA86T5N0_9BACT</name>
<sequence>MGNRSRQLRCSSPGAIHPAPSAPCGRCGGLLVTDTLFDHLGPRWEERDACHRCVNCGSIDDPVIRANRCRGADSPAFRRSAGARTPTTPIWMACATGRRSSPSLGPTGTD</sequence>
<reference evidence="1" key="1">
    <citation type="submission" date="2022-10" db="EMBL/GenBank/DDBJ databases">
        <authorList>
            <person name="Koch H."/>
        </authorList>
    </citation>
    <scope>NUCLEOTIDE SEQUENCE</scope>
    <source>
        <strain evidence="1">DNF</strain>
    </source>
</reference>
<accession>A0AA86T5N0</accession>
<gene>
    <name evidence="1" type="ORF">DNFV4_01232</name>
</gene>
<dbReference type="RefSeq" id="WP_289267773.1">
    <property type="nucleotide sequence ID" value="NZ_OX365700.1"/>
</dbReference>
<dbReference type="EMBL" id="OX365700">
    <property type="protein sequence ID" value="CAI4030802.1"/>
    <property type="molecule type" value="Genomic_DNA"/>
</dbReference>
<protein>
    <submittedName>
        <fullName evidence="1">Uncharacterized protein</fullName>
    </submittedName>
</protein>
<evidence type="ECO:0000313" key="2">
    <source>
        <dbReference type="Proteomes" id="UP001179121"/>
    </source>
</evidence>
<keyword evidence="2" id="KW-1185">Reference proteome</keyword>
<proteinExistence type="predicted"/>
<dbReference type="Proteomes" id="UP001179121">
    <property type="component" value="Chromosome"/>
</dbReference>
<evidence type="ECO:0000313" key="1">
    <source>
        <dbReference type="EMBL" id="CAI4030802.1"/>
    </source>
</evidence>
<organism evidence="1 2">
    <name type="scientific">Nitrospira tepida</name>
    <dbReference type="NCBI Taxonomy" id="2973512"/>
    <lineage>
        <taxon>Bacteria</taxon>
        <taxon>Pseudomonadati</taxon>
        <taxon>Nitrospirota</taxon>
        <taxon>Nitrospiria</taxon>
        <taxon>Nitrospirales</taxon>
        <taxon>Nitrospiraceae</taxon>
        <taxon>Nitrospira</taxon>
    </lineage>
</organism>
<dbReference type="KEGG" id="nti:DNFV4_01232"/>